<feature type="domain" description="Aminoacyl-tRNA synthetase class Ia" evidence="16">
    <location>
        <begin position="24"/>
        <end position="725"/>
    </location>
</feature>
<dbReference type="GO" id="GO:0008270">
    <property type="term" value="F:zinc ion binding"/>
    <property type="evidence" value="ECO:0007669"/>
    <property type="project" value="UniProtKB-UniRule"/>
</dbReference>
<dbReference type="GO" id="GO:0006428">
    <property type="term" value="P:isoleucyl-tRNA aminoacylation"/>
    <property type="evidence" value="ECO:0007669"/>
    <property type="project" value="UniProtKB-UniRule"/>
</dbReference>
<dbReference type="PANTHER" id="PTHR42780:SF1">
    <property type="entry name" value="ISOLEUCINE--TRNA LIGASE, CYTOPLASMIC"/>
    <property type="match status" value="1"/>
</dbReference>
<dbReference type="Gene3D" id="1.10.730.10">
    <property type="entry name" value="Isoleucyl-tRNA Synthetase, Domain 1"/>
    <property type="match status" value="1"/>
</dbReference>
<evidence type="ECO:0000256" key="4">
    <source>
        <dbReference type="ARBA" id="ARBA00011245"/>
    </source>
</evidence>
<dbReference type="InterPro" id="IPR009008">
    <property type="entry name" value="Val/Leu/Ile-tRNA-synth_edit"/>
</dbReference>
<gene>
    <name evidence="15" type="primary">ileS</name>
    <name evidence="18" type="ORF">RISK_003527</name>
</gene>
<dbReference type="InterPro" id="IPR009080">
    <property type="entry name" value="tRNAsynth_Ia_anticodon-bd"/>
</dbReference>
<evidence type="ECO:0000256" key="2">
    <source>
        <dbReference type="ARBA" id="ARBA00004496"/>
    </source>
</evidence>
<keyword evidence="11 15" id="KW-0648">Protein biosynthesis</keyword>
<dbReference type="GO" id="GO:0005737">
    <property type="term" value="C:cytoplasm"/>
    <property type="evidence" value="ECO:0007669"/>
    <property type="project" value="UniProtKB-SubCell"/>
</dbReference>
<evidence type="ECO:0000256" key="9">
    <source>
        <dbReference type="ARBA" id="ARBA00022833"/>
    </source>
</evidence>
<dbReference type="Gene3D" id="3.90.740.10">
    <property type="entry name" value="Valyl/Leucyl/Isoleucyl-tRNA synthetase, editing domain"/>
    <property type="match status" value="1"/>
</dbReference>
<feature type="short sequence motif" description="'KMSKS' region" evidence="15">
    <location>
        <begin position="697"/>
        <end position="701"/>
    </location>
</feature>
<evidence type="ECO:0000256" key="1">
    <source>
        <dbReference type="ARBA" id="ARBA00001947"/>
    </source>
</evidence>
<dbReference type="GO" id="GO:0004822">
    <property type="term" value="F:isoleucine-tRNA ligase activity"/>
    <property type="evidence" value="ECO:0007669"/>
    <property type="project" value="UniProtKB-UniRule"/>
</dbReference>
<organism evidence="18 19">
    <name type="scientific">Rhodopirellula islandica</name>
    <dbReference type="NCBI Taxonomy" id="595434"/>
    <lineage>
        <taxon>Bacteria</taxon>
        <taxon>Pseudomonadati</taxon>
        <taxon>Planctomycetota</taxon>
        <taxon>Planctomycetia</taxon>
        <taxon>Pirellulales</taxon>
        <taxon>Pirellulaceae</taxon>
        <taxon>Rhodopirellula</taxon>
    </lineage>
</organism>
<dbReference type="Pfam" id="PF00133">
    <property type="entry name" value="tRNA-synt_1"/>
    <property type="match status" value="1"/>
</dbReference>
<protein>
    <recommendedName>
        <fullName evidence="15">Isoleucine--tRNA ligase</fullName>
        <ecNumber evidence="15">6.1.1.5</ecNumber>
    </recommendedName>
    <alternativeName>
        <fullName evidence="15">Isoleucyl-tRNA synthetase</fullName>
        <shortName evidence="15">IleRS</shortName>
    </alternativeName>
</protein>
<dbReference type="EC" id="6.1.1.5" evidence="15"/>
<comment type="domain">
    <text evidence="15">IleRS has two distinct active sites: one for aminoacylation and one for editing. The misactivated valine is translocated from the active site to the editing site, which sterically excludes the correctly activated isoleucine. The single editing site contains two valyl binding pockets, one specific for each substrate (Val-AMP or Val-tRNA(Ile)).</text>
</comment>
<dbReference type="Gene3D" id="3.40.50.620">
    <property type="entry name" value="HUPs"/>
    <property type="match status" value="2"/>
</dbReference>
<comment type="caution">
    <text evidence="18">The sequence shown here is derived from an EMBL/GenBank/DDBJ whole genome shotgun (WGS) entry which is preliminary data.</text>
</comment>
<dbReference type="InterPro" id="IPR013155">
    <property type="entry name" value="M/V/L/I-tRNA-synth_anticd-bd"/>
</dbReference>
<sequence>MSANSTAAFRAPAASPHFPTLEEQVLAFWDQHSIYEQSLARRANAPTFVFYEGPPTANGMPHPGHCLTRAIKDVFPRYKTMRGYRCERKAGWDTHGLPVEVEVGKELGIHSKEEIEAYGVEPFIQKCQSSVWRYMQEWQTLTRRLGFWVNLEEAYVTYHQSYVESVWWSLKNLFDRGLLYQGHKIVWWWAQGGTALSAGEVGQGYREVADPSVYVLFPLADQPERSLVVWTTTPWTLPSNMYAAVKPELEYAVVKDSETGQELVLAAALVESLAGKLKRELTVIETVTGESLVGKRYQPPFDDYHSRLGDPSGELITGEKESLYWRVVAADFVTTDSGSGLVHLAPAFGEIDHEVLVTERTRFVEGQRPELLCAVGPDGKFTDEFASMKGVWVKEADKTLTRTLRESGRLLHLEQYLHDYPFCWRADDDPLIQYPRESWFIRTTKFRDLMLKNNSKIGWQPEHIRDGRFGNFLDSNVDWALSRERYWGTPLPIWVCQSTGRMEAIECYEELLAKPGVDGTQVWDNAKAANPELPDDLRVHKPYIDSVTYDSPFESGARMQRVSEVIDCWYDSGAMPFAQWGWPHQNDAQFQEQFPADFISEAIDQTRGWFYSQLAISTMLFGEGASIREAGTQASESTPSRDSESDYPHPFRNCIVLGLMLSQWYEAAGKDGQPKTVLLSEAEVEQAEGKFTKKTGKMSKSLRNYRSPSEIFDKYGADAMRWYFFANQAPWNSIIYSDQAIRDSIPEFLLRLWNTYSFFSIYAEIDGFNPTSATNADDQLTPQSLASAPTYRPINERSEIDRWIHSELHRTLATVIDRMDAFDNYNACQAITNLLDGLSNWYVRRSRDRFWASDADSPDKHDAYWTLYEVMLELTKVIAPFVPFLADTLWKELTAPFGDKVLPSVHLCDFPQPDASRVDQKLSDSMRLLREIASMGRSARADAKLKVRLPLSKVEVILTDNSSIDWLQSHDALVREELNVKAVDYTTDGGEYVQYTIVPNFKRLGPKVGKNIPLVKKMLGEADGNQLLTQLQTAGYVEVELPSGPLKLDGEDIEIRLQAREGWAAAQGSGCVVVLNTEVTPELRREGLAKDLIRGIQSQRKELDCQYTDRIRVAVETSDAELQAAIETHREMICSETLANELIAGTLKNAQQVSMEGGELFVAKVSDA</sequence>
<dbReference type="FunFam" id="3.40.50.620:FF:000063">
    <property type="entry name" value="Isoleucine--tRNA ligase"/>
    <property type="match status" value="1"/>
</dbReference>
<feature type="domain" description="Methionyl/Valyl/Leucyl/Isoleucyl-tRNA synthetase anticodon-binding" evidence="17">
    <location>
        <begin position="801"/>
        <end position="953"/>
    </location>
</feature>
<evidence type="ECO:0000256" key="3">
    <source>
        <dbReference type="ARBA" id="ARBA00007078"/>
    </source>
</evidence>
<feature type="short sequence motif" description="'HIGH' region" evidence="15">
    <location>
        <begin position="55"/>
        <end position="65"/>
    </location>
</feature>
<evidence type="ECO:0000256" key="12">
    <source>
        <dbReference type="ARBA" id="ARBA00023146"/>
    </source>
</evidence>
<dbReference type="OrthoDB" id="9810365at2"/>
<keyword evidence="10 15" id="KW-0067">ATP-binding</keyword>
<keyword evidence="5 15" id="KW-0963">Cytoplasm</keyword>
<dbReference type="InterPro" id="IPR002300">
    <property type="entry name" value="aa-tRNA-synth_Ia"/>
</dbReference>
<dbReference type="PATRIC" id="fig|595434.4.peg.3358"/>
<dbReference type="AlphaFoldDB" id="A0A0J1BD09"/>
<keyword evidence="12 15" id="KW-0030">Aminoacyl-tRNA synthetase</keyword>
<comment type="catalytic activity">
    <reaction evidence="14 15">
        <text>tRNA(Ile) + L-isoleucine + ATP = L-isoleucyl-tRNA(Ile) + AMP + diphosphate</text>
        <dbReference type="Rhea" id="RHEA:11060"/>
        <dbReference type="Rhea" id="RHEA-COMP:9666"/>
        <dbReference type="Rhea" id="RHEA-COMP:9695"/>
        <dbReference type="ChEBI" id="CHEBI:30616"/>
        <dbReference type="ChEBI" id="CHEBI:33019"/>
        <dbReference type="ChEBI" id="CHEBI:58045"/>
        <dbReference type="ChEBI" id="CHEBI:78442"/>
        <dbReference type="ChEBI" id="CHEBI:78528"/>
        <dbReference type="ChEBI" id="CHEBI:456215"/>
        <dbReference type="EC" id="6.1.1.5"/>
    </reaction>
</comment>
<dbReference type="PRINTS" id="PR00984">
    <property type="entry name" value="TRNASYNTHILE"/>
</dbReference>
<keyword evidence="19" id="KW-1185">Reference proteome</keyword>
<reference evidence="18" key="1">
    <citation type="submission" date="2015-05" db="EMBL/GenBank/DDBJ databases">
        <title>Permanent draft genome of Rhodopirellula islandicus K833.</title>
        <authorList>
            <person name="Kizina J."/>
            <person name="Richter M."/>
            <person name="Glockner F.O."/>
            <person name="Harder J."/>
        </authorList>
    </citation>
    <scope>NUCLEOTIDE SEQUENCE [LARGE SCALE GENOMIC DNA]</scope>
    <source>
        <strain evidence="18">K833</strain>
    </source>
</reference>
<keyword evidence="9 15" id="KW-0862">Zinc</keyword>
<dbReference type="SUPFAM" id="SSF50677">
    <property type="entry name" value="ValRS/IleRS/LeuRS editing domain"/>
    <property type="match status" value="1"/>
</dbReference>
<dbReference type="InterPro" id="IPR002301">
    <property type="entry name" value="Ile-tRNA-ligase"/>
</dbReference>
<evidence type="ECO:0000259" key="16">
    <source>
        <dbReference type="Pfam" id="PF00133"/>
    </source>
</evidence>
<evidence type="ECO:0000313" key="18">
    <source>
        <dbReference type="EMBL" id="KLU04473.1"/>
    </source>
</evidence>
<keyword evidence="6 15" id="KW-0436">Ligase</keyword>
<evidence type="ECO:0000256" key="13">
    <source>
        <dbReference type="ARBA" id="ARBA00025217"/>
    </source>
</evidence>
<evidence type="ECO:0000256" key="8">
    <source>
        <dbReference type="ARBA" id="ARBA00022741"/>
    </source>
</evidence>
<dbReference type="NCBIfam" id="TIGR00392">
    <property type="entry name" value="ileS"/>
    <property type="match status" value="1"/>
</dbReference>
<dbReference type="CDD" id="cd07961">
    <property type="entry name" value="Anticodon_Ia_Ile_ABEc"/>
    <property type="match status" value="1"/>
</dbReference>
<proteinExistence type="inferred from homology"/>
<dbReference type="InterPro" id="IPR014729">
    <property type="entry name" value="Rossmann-like_a/b/a_fold"/>
</dbReference>
<keyword evidence="7 15" id="KW-0479">Metal-binding</keyword>
<dbReference type="RefSeq" id="WP_083434976.1">
    <property type="nucleotide sequence ID" value="NZ_LECT01000028.1"/>
</dbReference>
<evidence type="ECO:0000256" key="6">
    <source>
        <dbReference type="ARBA" id="ARBA00022598"/>
    </source>
</evidence>
<evidence type="ECO:0000256" key="10">
    <source>
        <dbReference type="ARBA" id="ARBA00022840"/>
    </source>
</evidence>
<evidence type="ECO:0000256" key="14">
    <source>
        <dbReference type="ARBA" id="ARBA00048359"/>
    </source>
</evidence>
<evidence type="ECO:0000256" key="5">
    <source>
        <dbReference type="ARBA" id="ARBA00022490"/>
    </source>
</evidence>
<evidence type="ECO:0000313" key="19">
    <source>
        <dbReference type="Proteomes" id="UP000036367"/>
    </source>
</evidence>
<comment type="subcellular location">
    <subcellularLocation>
        <location evidence="2 15">Cytoplasm</location>
    </subcellularLocation>
</comment>
<dbReference type="InterPro" id="IPR023586">
    <property type="entry name" value="Ile-tRNA-ligase_type2"/>
</dbReference>
<dbReference type="EMBL" id="LECT01000028">
    <property type="protein sequence ID" value="KLU04473.1"/>
    <property type="molecule type" value="Genomic_DNA"/>
</dbReference>
<dbReference type="GO" id="GO:0000049">
    <property type="term" value="F:tRNA binding"/>
    <property type="evidence" value="ECO:0007669"/>
    <property type="project" value="InterPro"/>
</dbReference>
<dbReference type="InterPro" id="IPR033709">
    <property type="entry name" value="Anticodon_Ile_ABEc"/>
</dbReference>
<comment type="cofactor">
    <cofactor evidence="1 15">
        <name>Zn(2+)</name>
        <dbReference type="ChEBI" id="CHEBI:29105"/>
    </cofactor>
</comment>
<dbReference type="FunFam" id="3.90.740.10:FF:000035">
    <property type="entry name" value="Isoleucyl-tRNA synthetase"/>
    <property type="match status" value="1"/>
</dbReference>
<evidence type="ECO:0000256" key="15">
    <source>
        <dbReference type="HAMAP-Rule" id="MF_02003"/>
    </source>
</evidence>
<dbReference type="Proteomes" id="UP000036367">
    <property type="component" value="Unassembled WGS sequence"/>
</dbReference>
<feature type="binding site" evidence="15">
    <location>
        <position position="700"/>
    </location>
    <ligand>
        <name>ATP</name>
        <dbReference type="ChEBI" id="CHEBI:30616"/>
    </ligand>
</feature>
<dbReference type="Pfam" id="PF19302">
    <property type="entry name" value="DUF5915"/>
    <property type="match status" value="1"/>
</dbReference>
<dbReference type="HAMAP" id="MF_02003">
    <property type="entry name" value="Ile_tRNA_synth_type2"/>
    <property type="match status" value="1"/>
</dbReference>
<evidence type="ECO:0000256" key="7">
    <source>
        <dbReference type="ARBA" id="ARBA00022723"/>
    </source>
</evidence>
<dbReference type="GO" id="GO:0002161">
    <property type="term" value="F:aminoacyl-tRNA deacylase activity"/>
    <property type="evidence" value="ECO:0007669"/>
    <property type="project" value="InterPro"/>
</dbReference>
<comment type="function">
    <text evidence="13 15">Catalyzes the attachment of isoleucine to tRNA(Ile). As IleRS can inadvertently accommodate and process structurally similar amino acids such as valine, to avoid such errors it has two additional distinct tRNA(Ile)-dependent editing activities. One activity is designated as 'pretransfer' editing and involves the hydrolysis of activated Val-AMP. The other activity is designated 'posttransfer' editing and involves deacylation of mischarged Val-tRNA(Ile).</text>
</comment>
<dbReference type="PANTHER" id="PTHR42780">
    <property type="entry name" value="SOLEUCYL-TRNA SYNTHETASE"/>
    <property type="match status" value="1"/>
</dbReference>
<dbReference type="GO" id="GO:0005524">
    <property type="term" value="F:ATP binding"/>
    <property type="evidence" value="ECO:0007669"/>
    <property type="project" value="UniProtKB-UniRule"/>
</dbReference>
<dbReference type="SUPFAM" id="SSF47323">
    <property type="entry name" value="Anticodon-binding domain of a subclass of class I aminoacyl-tRNA synthetases"/>
    <property type="match status" value="1"/>
</dbReference>
<keyword evidence="8 15" id="KW-0547">Nucleotide-binding</keyword>
<dbReference type="Pfam" id="PF08264">
    <property type="entry name" value="Anticodon_1"/>
    <property type="match status" value="1"/>
</dbReference>
<comment type="similarity">
    <text evidence="3 15">Belongs to the class-I aminoacyl-tRNA synthetase family. IleS type 2 subfamily.</text>
</comment>
<dbReference type="SUPFAM" id="SSF52374">
    <property type="entry name" value="Nucleotidylyl transferase"/>
    <property type="match status" value="1"/>
</dbReference>
<evidence type="ECO:0000256" key="11">
    <source>
        <dbReference type="ARBA" id="ARBA00022917"/>
    </source>
</evidence>
<comment type="subunit">
    <text evidence="4 15">Monomer.</text>
</comment>
<evidence type="ECO:0000259" key="17">
    <source>
        <dbReference type="Pfam" id="PF08264"/>
    </source>
</evidence>
<dbReference type="STRING" id="595434.RISK_003527"/>
<name>A0A0J1BD09_RHOIS</name>
<accession>A0A0J1BD09</accession>